<evidence type="ECO:0000313" key="3">
    <source>
        <dbReference type="Proteomes" id="UP001248581"/>
    </source>
</evidence>
<dbReference type="InterPro" id="IPR046289">
    <property type="entry name" value="DUF6326"/>
</dbReference>
<feature type="transmembrane region" description="Helical" evidence="1">
    <location>
        <begin position="84"/>
        <end position="104"/>
    </location>
</feature>
<evidence type="ECO:0000313" key="2">
    <source>
        <dbReference type="EMBL" id="WNC67717.1"/>
    </source>
</evidence>
<dbReference type="Proteomes" id="UP001248581">
    <property type="component" value="Chromosome"/>
</dbReference>
<proteinExistence type="predicted"/>
<sequence length="146" mass="16875">MKFFEWDGNRKDLLAYLWIYLTVNYIFCDVFTLHLAKYLEAFLSGDVGGMKITEEFLLVFAVIMQIPMIMIVLSKFLTFTLNKYFNIVAGIITTSVQAFTVAMGGATLHYMFYSFFEIFTGLFIIYLAVTWKQETVEDLTLVSTVQ</sequence>
<dbReference type="RefSeq" id="WP_348386876.1">
    <property type="nucleotide sequence ID" value="NZ_CP134146.1"/>
</dbReference>
<keyword evidence="3" id="KW-1185">Reference proteome</keyword>
<dbReference type="Pfam" id="PF19851">
    <property type="entry name" value="DUF6326"/>
    <property type="match status" value="1"/>
</dbReference>
<protein>
    <submittedName>
        <fullName evidence="2">DUF6326 family protein</fullName>
    </submittedName>
</protein>
<evidence type="ECO:0000256" key="1">
    <source>
        <dbReference type="SAM" id="Phobius"/>
    </source>
</evidence>
<keyword evidence="1" id="KW-0812">Transmembrane</keyword>
<dbReference type="EMBL" id="CP134146">
    <property type="protein sequence ID" value="WNC67717.1"/>
    <property type="molecule type" value="Genomic_DNA"/>
</dbReference>
<gene>
    <name evidence="2" type="ORF">RI845_14465</name>
</gene>
<feature type="transmembrane region" description="Helical" evidence="1">
    <location>
        <begin position="56"/>
        <end position="77"/>
    </location>
</feature>
<reference evidence="3" key="1">
    <citation type="submission" date="2023-09" db="EMBL/GenBank/DDBJ databases">
        <authorList>
            <person name="Li S."/>
            <person name="Li X."/>
            <person name="Zhang C."/>
            <person name="Zhao Z."/>
        </authorList>
    </citation>
    <scope>NUCLEOTIDE SEQUENCE [LARGE SCALE GENOMIC DNA]</scope>
    <source>
        <strain evidence="3">SQ345</strain>
    </source>
</reference>
<accession>A0ABY9TG17</accession>
<organism evidence="2 3">
    <name type="scientific">Thalassotalea nanhaiensis</name>
    <dbReference type="NCBI Taxonomy" id="3065648"/>
    <lineage>
        <taxon>Bacteria</taxon>
        <taxon>Pseudomonadati</taxon>
        <taxon>Pseudomonadota</taxon>
        <taxon>Gammaproteobacteria</taxon>
        <taxon>Alteromonadales</taxon>
        <taxon>Colwelliaceae</taxon>
        <taxon>Thalassotalea</taxon>
    </lineage>
</organism>
<feature type="transmembrane region" description="Helical" evidence="1">
    <location>
        <begin position="110"/>
        <end position="129"/>
    </location>
</feature>
<feature type="transmembrane region" description="Helical" evidence="1">
    <location>
        <begin position="12"/>
        <end position="36"/>
    </location>
</feature>
<keyword evidence="1" id="KW-0472">Membrane</keyword>
<name>A0ABY9TG17_9GAMM</name>
<keyword evidence="1" id="KW-1133">Transmembrane helix</keyword>